<dbReference type="RefSeq" id="WP_176699731.1">
    <property type="nucleotide sequence ID" value="NZ_CVRB01000002.1"/>
</dbReference>
<evidence type="ECO:0000256" key="1">
    <source>
        <dbReference type="ARBA" id="ARBA00023125"/>
    </source>
</evidence>
<dbReference type="Proteomes" id="UP000199087">
    <property type="component" value="Unassembled WGS sequence"/>
</dbReference>
<dbReference type="PROSITE" id="PS50937">
    <property type="entry name" value="HTH_MERR_2"/>
    <property type="match status" value="1"/>
</dbReference>
<dbReference type="Pfam" id="PF13411">
    <property type="entry name" value="MerR_1"/>
    <property type="match status" value="1"/>
</dbReference>
<evidence type="ECO:0000313" key="5">
    <source>
        <dbReference type="Proteomes" id="UP000199087"/>
    </source>
</evidence>
<dbReference type="InterPro" id="IPR047057">
    <property type="entry name" value="MerR_fam"/>
</dbReference>
<evidence type="ECO:0000256" key="2">
    <source>
        <dbReference type="SAM" id="Coils"/>
    </source>
</evidence>
<feature type="domain" description="HTH merR-type" evidence="3">
    <location>
        <begin position="1"/>
        <end position="33"/>
    </location>
</feature>
<keyword evidence="2" id="KW-0175">Coiled coil</keyword>
<proteinExistence type="predicted"/>
<sequence>MRIGTFAKKFGVTIDTVRYYIELGLVIPVKKDAQFEFVQTCIDDMTLITELKQYQFTLNEILKVLSFKRITLFTDNEDIDFYIQTLLEKKQQLLQEKEQIDHSVRLIEEKVESLYKISVIENATGVPLSFVSRFHCPECQVTLRIKEAQIQGEYLFSGRMECGCGYMAEIEDGIMITPVNNQAPKNEYYIYDREMFHDMTPGLISVLEKGNLWVFKRMAKENLTNRVVIQTNIETFVFSPKFVAALQPDVFYIFTGNNLEMLHKLKAKIQYINPQLPVLYIVNTDMRIPLKHQSIDCVIDCLSFIEYSLFNHSFALEKLLPYLKKNSFIVGFTSYYGTHARSLANMVRFFPHSFPKNLHQGFVEGNLNEHGCKVTEKEYLGFVTNPGEYIEFHVEKEKLHFSAYLAMCQSVS</sequence>
<dbReference type="STRING" id="1499688.BN000_02099"/>
<reference evidence="5" key="1">
    <citation type="submission" date="2015-05" db="EMBL/GenBank/DDBJ databases">
        <authorList>
            <person name="Urmite Genomes"/>
        </authorList>
    </citation>
    <scope>NUCLEOTIDE SEQUENCE [LARGE SCALE GENOMIC DNA]</scope>
    <source>
        <strain evidence="5">LF1</strain>
    </source>
</reference>
<feature type="coiled-coil region" evidence="2">
    <location>
        <begin position="83"/>
        <end position="110"/>
    </location>
</feature>
<dbReference type="EMBL" id="CVRB01000002">
    <property type="protein sequence ID" value="CRK82178.1"/>
    <property type="molecule type" value="Genomic_DNA"/>
</dbReference>
<dbReference type="InterPro" id="IPR000551">
    <property type="entry name" value="MerR-type_HTH_dom"/>
</dbReference>
<gene>
    <name evidence="4" type="ORF">BN000_02099</name>
</gene>
<accession>A0A0U1NWE7</accession>
<dbReference type="Gene3D" id="1.10.1660.10">
    <property type="match status" value="1"/>
</dbReference>
<keyword evidence="1" id="KW-0238">DNA-binding</keyword>
<dbReference type="PANTHER" id="PTHR30204">
    <property type="entry name" value="REDOX-CYCLING DRUG-SENSING TRANSCRIPTIONAL ACTIVATOR SOXR"/>
    <property type="match status" value="1"/>
</dbReference>
<keyword evidence="5" id="KW-1185">Reference proteome</keyword>
<dbReference type="InterPro" id="IPR009061">
    <property type="entry name" value="DNA-bd_dom_put_sf"/>
</dbReference>
<name>A0A0U1NWE7_9BACI</name>
<protein>
    <submittedName>
        <fullName evidence="4">MerR family transcriptional regulator</fullName>
    </submittedName>
</protein>
<dbReference type="AlphaFoldDB" id="A0A0U1NWE7"/>
<organism evidence="4 5">
    <name type="scientific">Neobacillus massiliamazoniensis</name>
    <dbReference type="NCBI Taxonomy" id="1499688"/>
    <lineage>
        <taxon>Bacteria</taxon>
        <taxon>Bacillati</taxon>
        <taxon>Bacillota</taxon>
        <taxon>Bacilli</taxon>
        <taxon>Bacillales</taxon>
        <taxon>Bacillaceae</taxon>
        <taxon>Neobacillus</taxon>
    </lineage>
</organism>
<dbReference type="SUPFAM" id="SSF46955">
    <property type="entry name" value="Putative DNA-binding domain"/>
    <property type="match status" value="1"/>
</dbReference>
<dbReference type="GO" id="GO:0003700">
    <property type="term" value="F:DNA-binding transcription factor activity"/>
    <property type="evidence" value="ECO:0007669"/>
    <property type="project" value="InterPro"/>
</dbReference>
<dbReference type="PANTHER" id="PTHR30204:SF96">
    <property type="entry name" value="CHROMOSOME-ANCHORING PROTEIN RACA"/>
    <property type="match status" value="1"/>
</dbReference>
<evidence type="ECO:0000313" key="4">
    <source>
        <dbReference type="EMBL" id="CRK82178.1"/>
    </source>
</evidence>
<dbReference type="SMART" id="SM00422">
    <property type="entry name" value="HTH_MERR"/>
    <property type="match status" value="1"/>
</dbReference>
<evidence type="ECO:0000259" key="3">
    <source>
        <dbReference type="PROSITE" id="PS50937"/>
    </source>
</evidence>
<dbReference type="GO" id="GO:0003677">
    <property type="term" value="F:DNA binding"/>
    <property type="evidence" value="ECO:0007669"/>
    <property type="project" value="UniProtKB-KW"/>
</dbReference>